<evidence type="ECO:0000313" key="1">
    <source>
        <dbReference type="EMBL" id="KAH9315028.1"/>
    </source>
</evidence>
<gene>
    <name evidence="1" type="ORF">KI387_023655</name>
</gene>
<sequence length="50" mass="5595">ISQSDSGIMISQPNYSLDLLARFHMSDYKSSPTFLSRIKLVSDFSSPLVD</sequence>
<name>A0AA38G4T1_TAXCH</name>
<feature type="non-terminal residue" evidence="1">
    <location>
        <position position="50"/>
    </location>
</feature>
<dbReference type="EMBL" id="JAHRHJ020000005">
    <property type="protein sequence ID" value="KAH9315028.1"/>
    <property type="molecule type" value="Genomic_DNA"/>
</dbReference>
<evidence type="ECO:0000313" key="2">
    <source>
        <dbReference type="Proteomes" id="UP000824469"/>
    </source>
</evidence>
<accession>A0AA38G4T1</accession>
<reference evidence="1 2" key="1">
    <citation type="journal article" date="2021" name="Nat. Plants">
        <title>The Taxus genome provides insights into paclitaxel biosynthesis.</title>
        <authorList>
            <person name="Xiong X."/>
            <person name="Gou J."/>
            <person name="Liao Q."/>
            <person name="Li Y."/>
            <person name="Zhou Q."/>
            <person name="Bi G."/>
            <person name="Li C."/>
            <person name="Du R."/>
            <person name="Wang X."/>
            <person name="Sun T."/>
            <person name="Guo L."/>
            <person name="Liang H."/>
            <person name="Lu P."/>
            <person name="Wu Y."/>
            <person name="Zhang Z."/>
            <person name="Ro D.K."/>
            <person name="Shang Y."/>
            <person name="Huang S."/>
            <person name="Yan J."/>
        </authorList>
    </citation>
    <scope>NUCLEOTIDE SEQUENCE [LARGE SCALE GENOMIC DNA]</scope>
    <source>
        <strain evidence="1">Ta-2019</strain>
    </source>
</reference>
<dbReference type="AlphaFoldDB" id="A0AA38G4T1"/>
<keyword evidence="2" id="KW-1185">Reference proteome</keyword>
<organism evidence="1 2">
    <name type="scientific">Taxus chinensis</name>
    <name type="common">Chinese yew</name>
    <name type="synonym">Taxus wallichiana var. chinensis</name>
    <dbReference type="NCBI Taxonomy" id="29808"/>
    <lineage>
        <taxon>Eukaryota</taxon>
        <taxon>Viridiplantae</taxon>
        <taxon>Streptophyta</taxon>
        <taxon>Embryophyta</taxon>
        <taxon>Tracheophyta</taxon>
        <taxon>Spermatophyta</taxon>
        <taxon>Pinopsida</taxon>
        <taxon>Pinidae</taxon>
        <taxon>Conifers II</taxon>
        <taxon>Cupressales</taxon>
        <taxon>Taxaceae</taxon>
        <taxon>Taxus</taxon>
    </lineage>
</organism>
<feature type="non-terminal residue" evidence="1">
    <location>
        <position position="1"/>
    </location>
</feature>
<protein>
    <submittedName>
        <fullName evidence="1">Uncharacterized protein</fullName>
    </submittedName>
</protein>
<dbReference type="Proteomes" id="UP000824469">
    <property type="component" value="Unassembled WGS sequence"/>
</dbReference>
<comment type="caution">
    <text evidence="1">The sequence shown here is derived from an EMBL/GenBank/DDBJ whole genome shotgun (WGS) entry which is preliminary data.</text>
</comment>
<proteinExistence type="predicted"/>